<evidence type="ECO:0000313" key="2">
    <source>
        <dbReference type="EMBL" id="EKU50120.1"/>
    </source>
</evidence>
<accession>K9B8L8</accession>
<sequence length="180" mass="20718">MKETYELDILNDKKLAIRLNIYGLFVVIASYLIFAFYVSIFDGSEFVVNFYNFLGIILLFIGFLIVHELIHGLFFKVFKPERPVKYGFVSGMLYTTSPGSLYSRMKFNIIIIAPFLVLTTLLLILYHLNVITPEIFKVVGTFHTGGCTGDFYMIMLILRKCSKEGFVEDTAKGLKIYERE</sequence>
<dbReference type="STRING" id="1229783.C273_02588"/>
<dbReference type="OrthoDB" id="2365065at2"/>
<feature type="transmembrane region" description="Helical" evidence="1">
    <location>
        <begin position="53"/>
        <end position="75"/>
    </location>
</feature>
<dbReference type="Proteomes" id="UP000009885">
    <property type="component" value="Unassembled WGS sequence"/>
</dbReference>
<protein>
    <submittedName>
        <fullName evidence="2">Surface antigen negative regulator Par</fullName>
    </submittedName>
</protein>
<feature type="transmembrane region" description="Helical" evidence="1">
    <location>
        <begin position="135"/>
        <end position="158"/>
    </location>
</feature>
<keyword evidence="3" id="KW-1185">Reference proteome</keyword>
<dbReference type="InterPro" id="IPR021683">
    <property type="entry name" value="DUF3267"/>
</dbReference>
<dbReference type="RefSeq" id="WP_009382365.1">
    <property type="nucleotide sequence ID" value="NZ_AMSQ01000003.1"/>
</dbReference>
<gene>
    <name evidence="2" type="ORF">C273_02588</name>
</gene>
<name>K9B8L8_9STAP</name>
<keyword evidence="1" id="KW-0812">Transmembrane</keyword>
<comment type="caution">
    <text evidence="2">The sequence shown here is derived from an EMBL/GenBank/DDBJ whole genome shotgun (WGS) entry which is preliminary data.</text>
</comment>
<dbReference type="eggNOG" id="ENOG5032VKF">
    <property type="taxonomic scope" value="Bacteria"/>
</dbReference>
<evidence type="ECO:0000313" key="3">
    <source>
        <dbReference type="Proteomes" id="UP000009885"/>
    </source>
</evidence>
<dbReference type="Pfam" id="PF11667">
    <property type="entry name" value="DUF3267"/>
    <property type="match status" value="1"/>
</dbReference>
<feature type="transmembrane region" description="Helical" evidence="1">
    <location>
        <begin position="21"/>
        <end position="41"/>
    </location>
</feature>
<organism evidence="2 3">
    <name type="scientific">Staphylococcus massiliensis S46</name>
    <dbReference type="NCBI Taxonomy" id="1229783"/>
    <lineage>
        <taxon>Bacteria</taxon>
        <taxon>Bacillati</taxon>
        <taxon>Bacillota</taxon>
        <taxon>Bacilli</taxon>
        <taxon>Bacillales</taxon>
        <taxon>Staphylococcaceae</taxon>
        <taxon>Staphylococcus</taxon>
    </lineage>
</organism>
<keyword evidence="1" id="KW-0472">Membrane</keyword>
<keyword evidence="1" id="KW-1133">Transmembrane helix</keyword>
<dbReference type="EMBL" id="AMSQ01000003">
    <property type="protein sequence ID" value="EKU50120.1"/>
    <property type="molecule type" value="Genomic_DNA"/>
</dbReference>
<evidence type="ECO:0000256" key="1">
    <source>
        <dbReference type="SAM" id="Phobius"/>
    </source>
</evidence>
<dbReference type="AlphaFoldDB" id="K9B8L8"/>
<dbReference type="PATRIC" id="fig|1229783.3.peg.525"/>
<feature type="transmembrane region" description="Helical" evidence="1">
    <location>
        <begin position="107"/>
        <end position="129"/>
    </location>
</feature>
<reference evidence="2 3" key="1">
    <citation type="journal article" date="2013" name="Genome Announc.">
        <title>Genome Sequence of Staphylococcus massiliensis Strain S46, Isolated from the Surface of Healthy Human Skin.</title>
        <authorList>
            <person name="Srivastav R."/>
            <person name="Singh A."/>
            <person name="Jangir P.K."/>
            <person name="Kumari C."/>
            <person name="Muduli S."/>
            <person name="Sharma R."/>
        </authorList>
    </citation>
    <scope>NUCLEOTIDE SEQUENCE [LARGE SCALE GENOMIC DNA]</scope>
    <source>
        <strain evidence="2 3">S46</strain>
    </source>
</reference>
<proteinExistence type="predicted"/>